<organism evidence="2">
    <name type="scientific">freshwater metagenome</name>
    <dbReference type="NCBI Taxonomy" id="449393"/>
    <lineage>
        <taxon>unclassified sequences</taxon>
        <taxon>metagenomes</taxon>
        <taxon>ecological metagenomes</taxon>
    </lineage>
</organism>
<protein>
    <submittedName>
        <fullName evidence="2">Unannotated protein</fullName>
    </submittedName>
</protein>
<feature type="domain" description="SHSP" evidence="1">
    <location>
        <begin position="8"/>
        <end position="80"/>
    </location>
</feature>
<evidence type="ECO:0000313" key="2">
    <source>
        <dbReference type="EMBL" id="CAB4691629.1"/>
    </source>
</evidence>
<dbReference type="AlphaFoldDB" id="A0A6J6NYE8"/>
<dbReference type="InterPro" id="IPR008978">
    <property type="entry name" value="HSP20-like_chaperone"/>
</dbReference>
<dbReference type="InterPro" id="IPR002068">
    <property type="entry name" value="A-crystallin/Hsp20_dom"/>
</dbReference>
<reference evidence="2" key="1">
    <citation type="submission" date="2020-05" db="EMBL/GenBank/DDBJ databases">
        <authorList>
            <person name="Chiriac C."/>
            <person name="Salcher M."/>
            <person name="Ghai R."/>
            <person name="Kavagutti S V."/>
        </authorList>
    </citation>
    <scope>NUCLEOTIDE SEQUENCE</scope>
</reference>
<dbReference type="Pfam" id="PF00011">
    <property type="entry name" value="HSP20"/>
    <property type="match status" value="1"/>
</dbReference>
<gene>
    <name evidence="2" type="ORF">UFOPK2579_00447</name>
</gene>
<proteinExistence type="predicted"/>
<dbReference type="Gene3D" id="2.60.40.790">
    <property type="match status" value="1"/>
</dbReference>
<dbReference type="SUPFAM" id="SSF49764">
    <property type="entry name" value="HSP20-like chaperones"/>
    <property type="match status" value="1"/>
</dbReference>
<dbReference type="CDD" id="cd00298">
    <property type="entry name" value="ACD_sHsps_p23-like"/>
    <property type="match status" value="1"/>
</dbReference>
<accession>A0A6J6NYE8</accession>
<name>A0A6J6NYE8_9ZZZZ</name>
<evidence type="ECO:0000259" key="1">
    <source>
        <dbReference type="Pfam" id="PF00011"/>
    </source>
</evidence>
<dbReference type="EMBL" id="CAEZXR010000035">
    <property type="protein sequence ID" value="CAB4691629.1"/>
    <property type="molecule type" value="Genomic_DNA"/>
</dbReference>
<sequence length="84" mass="9310">MRALGEFQEGDRWMIRARVPGGDSTQLEISVDGPTLTLRAKHTTPRFQRVYSIPAGITPSDVRADCEAGVVTISMPIRQPGTWR</sequence>